<evidence type="ECO:0000313" key="1">
    <source>
        <dbReference type="EMBL" id="XBS52435.1"/>
    </source>
</evidence>
<dbReference type="SUPFAM" id="SSF140453">
    <property type="entry name" value="EsxAB dimer-like"/>
    <property type="match status" value="1"/>
</dbReference>
<dbReference type="AlphaFoldDB" id="A0AAU7PJI2"/>
<dbReference type="InterPro" id="IPR010310">
    <property type="entry name" value="T7SS_ESAT-6-like"/>
</dbReference>
<gene>
    <name evidence="1" type="ORF">ABFV83_11340</name>
</gene>
<sequence>MSSRRTIEFDFRLAKQKANELDEIAENLQNLSNNKFNNTMQNLSAGWKGESASLYLNKGQILQEDIIKTSKNLREVASTIRAVAKRIYEAEMEALRIAEERDN</sequence>
<protein>
    <submittedName>
        <fullName evidence="1">WXG100 family type VII secretion target</fullName>
    </submittedName>
</protein>
<dbReference type="InterPro" id="IPR036689">
    <property type="entry name" value="ESAT-6-like_sf"/>
</dbReference>
<dbReference type="Pfam" id="PF06013">
    <property type="entry name" value="WXG100"/>
    <property type="match status" value="1"/>
</dbReference>
<organism evidence="1">
    <name type="scientific">Lacrimispora sp. BS-2</name>
    <dbReference type="NCBI Taxonomy" id="3151850"/>
    <lineage>
        <taxon>Bacteria</taxon>
        <taxon>Bacillati</taxon>
        <taxon>Bacillota</taxon>
        <taxon>Clostridia</taxon>
        <taxon>Lachnospirales</taxon>
        <taxon>Lachnospiraceae</taxon>
        <taxon>Lacrimispora</taxon>
    </lineage>
</organism>
<dbReference type="EMBL" id="CP157940">
    <property type="protein sequence ID" value="XBS52435.1"/>
    <property type="molecule type" value="Genomic_DNA"/>
</dbReference>
<proteinExistence type="predicted"/>
<accession>A0AAU7PJI2</accession>
<dbReference type="RefSeq" id="WP_349943930.1">
    <property type="nucleotide sequence ID" value="NZ_CP157940.1"/>
</dbReference>
<dbReference type="Gene3D" id="1.10.287.1060">
    <property type="entry name" value="ESAT-6-like"/>
    <property type="match status" value="1"/>
</dbReference>
<reference evidence="1" key="1">
    <citation type="submission" date="2024-06" db="EMBL/GenBank/DDBJ databases">
        <title>Lacrimispora cavernae sp. nov., a novel anaerobe isolated from bat guano pile inside a cave.</title>
        <authorList>
            <person name="Miller S.L."/>
            <person name="Lu N."/>
            <person name="King J."/>
            <person name="Sankaranarayanan K."/>
            <person name="Lawson P.A."/>
        </authorList>
    </citation>
    <scope>NUCLEOTIDE SEQUENCE</scope>
    <source>
        <strain evidence="1">BS-2</strain>
    </source>
</reference>
<name>A0AAU7PJI2_9FIRM</name>